<sequence>MSEMMSWRDDLTSFIPNGVGIGVVAASLESSTVLAVPYGGGCDRNWKFHAVDFWRGFAEMSVEFGKCVKDVVYANVGSVVALLLCLNFEAKRSHIARCRVCGLEALDTGFFLQLFKCPFVMKRFEVFPLESHLAPSTLSRDTCTLQRYPGALGLINTISGHLASSSYPKALGLFNAIPEHLASSINPKTL</sequence>
<evidence type="ECO:0000313" key="1">
    <source>
        <dbReference type="EMBL" id="KAK1363077.1"/>
    </source>
</evidence>
<organism evidence="1 2">
    <name type="scientific">Heracleum sosnowskyi</name>
    <dbReference type="NCBI Taxonomy" id="360622"/>
    <lineage>
        <taxon>Eukaryota</taxon>
        <taxon>Viridiplantae</taxon>
        <taxon>Streptophyta</taxon>
        <taxon>Embryophyta</taxon>
        <taxon>Tracheophyta</taxon>
        <taxon>Spermatophyta</taxon>
        <taxon>Magnoliopsida</taxon>
        <taxon>eudicotyledons</taxon>
        <taxon>Gunneridae</taxon>
        <taxon>Pentapetalae</taxon>
        <taxon>asterids</taxon>
        <taxon>campanulids</taxon>
        <taxon>Apiales</taxon>
        <taxon>Apiaceae</taxon>
        <taxon>Apioideae</taxon>
        <taxon>apioid superclade</taxon>
        <taxon>Tordylieae</taxon>
        <taxon>Tordyliinae</taxon>
        <taxon>Heracleum</taxon>
    </lineage>
</organism>
<accession>A0AAD8M825</accession>
<gene>
    <name evidence="1" type="ORF">POM88_038638</name>
</gene>
<dbReference type="EMBL" id="JAUIZM010000009">
    <property type="protein sequence ID" value="KAK1363077.1"/>
    <property type="molecule type" value="Genomic_DNA"/>
</dbReference>
<comment type="caution">
    <text evidence="1">The sequence shown here is derived from an EMBL/GenBank/DDBJ whole genome shotgun (WGS) entry which is preliminary data.</text>
</comment>
<keyword evidence="2" id="KW-1185">Reference proteome</keyword>
<reference evidence="1" key="2">
    <citation type="submission" date="2023-05" db="EMBL/GenBank/DDBJ databases">
        <authorList>
            <person name="Schelkunov M.I."/>
        </authorList>
    </citation>
    <scope>NUCLEOTIDE SEQUENCE</scope>
    <source>
        <strain evidence="1">Hsosn_3</strain>
        <tissue evidence="1">Leaf</tissue>
    </source>
</reference>
<dbReference type="Proteomes" id="UP001237642">
    <property type="component" value="Unassembled WGS sequence"/>
</dbReference>
<dbReference type="AlphaFoldDB" id="A0AAD8M825"/>
<name>A0AAD8M825_9APIA</name>
<protein>
    <submittedName>
        <fullName evidence="1">Uncharacterized protein</fullName>
    </submittedName>
</protein>
<proteinExistence type="predicted"/>
<reference evidence="1" key="1">
    <citation type="submission" date="2023-02" db="EMBL/GenBank/DDBJ databases">
        <title>Genome of toxic invasive species Heracleum sosnowskyi carries increased number of genes despite the absence of recent whole-genome duplications.</title>
        <authorList>
            <person name="Schelkunov M."/>
            <person name="Shtratnikova V."/>
            <person name="Makarenko M."/>
            <person name="Klepikova A."/>
            <person name="Omelchenko D."/>
            <person name="Novikova G."/>
            <person name="Obukhova E."/>
            <person name="Bogdanov V."/>
            <person name="Penin A."/>
            <person name="Logacheva M."/>
        </authorList>
    </citation>
    <scope>NUCLEOTIDE SEQUENCE</scope>
    <source>
        <strain evidence="1">Hsosn_3</strain>
        <tissue evidence="1">Leaf</tissue>
    </source>
</reference>
<evidence type="ECO:0000313" key="2">
    <source>
        <dbReference type="Proteomes" id="UP001237642"/>
    </source>
</evidence>